<dbReference type="Pfam" id="PF24995">
    <property type="entry name" value="DSRM_2"/>
    <property type="match status" value="1"/>
</dbReference>
<dbReference type="GO" id="GO:0030422">
    <property type="term" value="P:siRNA processing"/>
    <property type="evidence" value="ECO:0007669"/>
    <property type="project" value="TreeGrafter"/>
</dbReference>
<name>A0A9W4MTU6_PENOL</name>
<dbReference type="SMART" id="SM00490">
    <property type="entry name" value="HELICc"/>
    <property type="match status" value="1"/>
</dbReference>
<dbReference type="InterPro" id="IPR006935">
    <property type="entry name" value="Helicase/UvrB_N"/>
</dbReference>
<evidence type="ECO:0000259" key="21">
    <source>
        <dbReference type="PROSITE" id="PS50821"/>
    </source>
</evidence>
<keyword evidence="7" id="KW-0547">Nucleotide-binding</keyword>
<accession>A0A9W4MTU6</accession>
<keyword evidence="13 18" id="KW-0694">RNA-binding</keyword>
<dbReference type="GO" id="GO:0005634">
    <property type="term" value="C:nucleus"/>
    <property type="evidence" value="ECO:0007669"/>
    <property type="project" value="TreeGrafter"/>
</dbReference>
<dbReference type="PROSITE" id="PS51194">
    <property type="entry name" value="HELICASE_CTER"/>
    <property type="match status" value="1"/>
</dbReference>
<keyword evidence="12" id="KW-0460">Magnesium</keyword>
<dbReference type="GO" id="GO:0005737">
    <property type="term" value="C:cytoplasm"/>
    <property type="evidence" value="ECO:0007669"/>
    <property type="project" value="TreeGrafter"/>
</dbReference>
<evidence type="ECO:0000256" key="5">
    <source>
        <dbReference type="ARBA" id="ARBA00022723"/>
    </source>
</evidence>
<dbReference type="PANTHER" id="PTHR14950:SF62">
    <property type="entry name" value="DICER-LIKE PROTEIN 1"/>
    <property type="match status" value="1"/>
</dbReference>
<comment type="cofactor">
    <cofactor evidence="2">
        <name>Mg(2+)</name>
        <dbReference type="ChEBI" id="CHEBI:18420"/>
    </cofactor>
</comment>
<keyword evidence="6" id="KW-0677">Repeat</keyword>
<dbReference type="GO" id="GO:0005524">
    <property type="term" value="F:ATP binding"/>
    <property type="evidence" value="ECO:0007669"/>
    <property type="project" value="UniProtKB-KW"/>
</dbReference>
<evidence type="ECO:0000256" key="9">
    <source>
        <dbReference type="ARBA" id="ARBA00022806"/>
    </source>
</evidence>
<evidence type="ECO:0000256" key="16">
    <source>
        <dbReference type="ARBA" id="ARBA00025403"/>
    </source>
</evidence>
<dbReference type="InterPro" id="IPR001650">
    <property type="entry name" value="Helicase_C-like"/>
</dbReference>
<dbReference type="Pfam" id="PF00636">
    <property type="entry name" value="Ribonuclease_3"/>
    <property type="match status" value="2"/>
</dbReference>
<keyword evidence="15" id="KW-0464">Manganese</keyword>
<gene>
    <name evidence="25" type="ORF">POLS_LOCUS5683</name>
</gene>
<dbReference type="Proteomes" id="UP001153618">
    <property type="component" value="Unassembled WGS sequence"/>
</dbReference>
<feature type="domain" description="RNase III" evidence="20">
    <location>
        <begin position="1232"/>
        <end position="1383"/>
    </location>
</feature>
<dbReference type="InterPro" id="IPR003100">
    <property type="entry name" value="PAZ_dom"/>
</dbReference>
<evidence type="ECO:0000256" key="2">
    <source>
        <dbReference type="ARBA" id="ARBA00001946"/>
    </source>
</evidence>
<feature type="domain" description="Helicase C-terminal" evidence="23">
    <location>
        <begin position="409"/>
        <end position="575"/>
    </location>
</feature>
<dbReference type="CDD" id="cd18034">
    <property type="entry name" value="DEXHc_dicer"/>
    <property type="match status" value="1"/>
</dbReference>
<keyword evidence="9" id="KW-0347">Helicase</keyword>
<organism evidence="25 26">
    <name type="scientific">Penicillium olsonii</name>
    <dbReference type="NCBI Taxonomy" id="99116"/>
    <lineage>
        <taxon>Eukaryota</taxon>
        <taxon>Fungi</taxon>
        <taxon>Dikarya</taxon>
        <taxon>Ascomycota</taxon>
        <taxon>Pezizomycotina</taxon>
        <taxon>Eurotiomycetes</taxon>
        <taxon>Eurotiomycetidae</taxon>
        <taxon>Eurotiales</taxon>
        <taxon>Aspergillaceae</taxon>
        <taxon>Penicillium</taxon>
    </lineage>
</organism>
<dbReference type="Pfam" id="PF04851">
    <property type="entry name" value="ResIII"/>
    <property type="match status" value="1"/>
</dbReference>
<evidence type="ECO:0000256" key="19">
    <source>
        <dbReference type="SAM" id="MobiDB-lite"/>
    </source>
</evidence>
<evidence type="ECO:0000313" key="25">
    <source>
        <dbReference type="EMBL" id="CAG8137085.1"/>
    </source>
</evidence>
<feature type="region of interest" description="Disordered" evidence="19">
    <location>
        <begin position="1"/>
        <end position="67"/>
    </location>
</feature>
<dbReference type="FunFam" id="1.10.1520.10:FF:000015">
    <property type="entry name" value="Dicer-like protein 1"/>
    <property type="match status" value="1"/>
</dbReference>
<dbReference type="SMART" id="SM00487">
    <property type="entry name" value="DEXDc"/>
    <property type="match status" value="1"/>
</dbReference>
<evidence type="ECO:0000256" key="11">
    <source>
        <dbReference type="ARBA" id="ARBA00022840"/>
    </source>
</evidence>
<dbReference type="InterPro" id="IPR027417">
    <property type="entry name" value="P-loop_NTPase"/>
</dbReference>
<evidence type="ECO:0000256" key="1">
    <source>
        <dbReference type="ARBA" id="ARBA00001936"/>
    </source>
</evidence>
<dbReference type="FunFam" id="1.10.1520.10:FF:000026">
    <property type="entry name" value="Dicer-like protein 1"/>
    <property type="match status" value="1"/>
</dbReference>
<dbReference type="Gene3D" id="3.40.50.300">
    <property type="entry name" value="P-loop containing nucleotide triphosphate hydrolases"/>
    <property type="match status" value="2"/>
</dbReference>
<keyword evidence="5" id="KW-0479">Metal-binding</keyword>
<evidence type="ECO:0000259" key="20">
    <source>
        <dbReference type="PROSITE" id="PS50142"/>
    </source>
</evidence>
<feature type="domain" description="Helicase ATP-binding" evidence="22">
    <location>
        <begin position="92"/>
        <end position="273"/>
    </location>
</feature>
<dbReference type="GO" id="GO:0004525">
    <property type="term" value="F:ribonuclease III activity"/>
    <property type="evidence" value="ECO:0007669"/>
    <property type="project" value="InterPro"/>
</dbReference>
<dbReference type="GO" id="GO:0003723">
    <property type="term" value="F:RNA binding"/>
    <property type="evidence" value="ECO:0007669"/>
    <property type="project" value="UniProtKB-UniRule"/>
</dbReference>
<keyword evidence="26" id="KW-1185">Reference proteome</keyword>
<dbReference type="GO" id="GO:0003677">
    <property type="term" value="F:DNA binding"/>
    <property type="evidence" value="ECO:0007669"/>
    <property type="project" value="InterPro"/>
</dbReference>
<evidence type="ECO:0000256" key="12">
    <source>
        <dbReference type="ARBA" id="ARBA00022842"/>
    </source>
</evidence>
<dbReference type="InterPro" id="IPR000999">
    <property type="entry name" value="RNase_III_dom"/>
</dbReference>
<feature type="domain" description="RNase III" evidence="20">
    <location>
        <begin position="1042"/>
        <end position="1182"/>
    </location>
</feature>
<dbReference type="PANTHER" id="PTHR14950">
    <property type="entry name" value="DICER-RELATED"/>
    <property type="match status" value="1"/>
</dbReference>
<evidence type="ECO:0000256" key="4">
    <source>
        <dbReference type="ARBA" id="ARBA00022721"/>
    </source>
</evidence>
<dbReference type="PROSITE" id="PS50142">
    <property type="entry name" value="RNASE_3_2"/>
    <property type="match status" value="2"/>
</dbReference>
<dbReference type="FunFam" id="3.40.50.300:FF:001669">
    <property type="entry name" value="Dicer-like protein 1"/>
    <property type="match status" value="1"/>
</dbReference>
<evidence type="ECO:0000256" key="6">
    <source>
        <dbReference type="ARBA" id="ARBA00022737"/>
    </source>
</evidence>
<comment type="caution">
    <text evidence="25">The sequence shown here is derived from an EMBL/GenBank/DDBJ whole genome shotgun (WGS) entry which is preliminary data.</text>
</comment>
<dbReference type="Gene3D" id="1.10.1520.10">
    <property type="entry name" value="Ribonuclease III domain"/>
    <property type="match status" value="2"/>
</dbReference>
<dbReference type="InterPro" id="IPR036389">
    <property type="entry name" value="RNase_III_sf"/>
</dbReference>
<evidence type="ECO:0000256" key="7">
    <source>
        <dbReference type="ARBA" id="ARBA00022741"/>
    </source>
</evidence>
<dbReference type="GO" id="GO:0051607">
    <property type="term" value="P:defense response to virus"/>
    <property type="evidence" value="ECO:0007669"/>
    <property type="project" value="UniProtKB-KW"/>
</dbReference>
<dbReference type="CDD" id="cd00593">
    <property type="entry name" value="RIBOc"/>
    <property type="match status" value="2"/>
</dbReference>
<dbReference type="SUPFAM" id="SSF69065">
    <property type="entry name" value="RNase III domain-like"/>
    <property type="match status" value="2"/>
</dbReference>
<sequence>MSHEAVGDPYDSGSEIDETPEPHLGKSQSQNAVFNALLERHITDEPNDETEEESRGRARTNKPGGDMSLARLVADQGTEAGALDPREYQLQLFERAKKENTIAVLDTGSGKTLVAVLLLKHILEHELMDRAEGAKPRVSFFLVDSVTLVFQQSTVLRNNINQKVAHFYGALGSDLWDKVTWREHLQKYMVIVCTADILNQALLNGHVKIEQVNLLIFDEAHHAKKEHPYARIIRETYMTADPTKRPRVFGMTASPVDARCDIAEAAMCLETLMDCRIATTSNISVLRQFVNKPTEEEWVYEKLPAPFETELHGILKARYGDISFLNGIFQFSFAASAELGPWCADQVWALALADEVLPKLQALIMKGADTDPQVCEKVENEIERVREASEFAKNYVFDNFSRPTGSSSKVELLLKKLTEQFLKYADTKCIIFTERRNTAKVLLQLCNARSIMNLRPDLLVGARKSDTMGMNVTFRQQFLALMKFRKGEVNCLFATSVAEEGLDIPDCNLVVRFNIYDTVIQYVQSRGRARHCDSVYATMIEERNRHHQMRIQEVKKAELLMKNFCNMIPEDRKLYGVENDLEDTMRGEGRKRSYTVATTGAKLTYRHAIDVLGRFATSLQYENDNSARVTYIVMSENDSFSCEIILPEKSPIRGIIGCAESKKSVAKQSAAFDACLLLRKNNLLDDHFNSIYHKRLPAMRNAKLAITSKKTDQYTMRNKPEIWLKRQGTTPKRLYATVICLVPTEPVNPEPAGIILFTRDRLPSFPTFSVYLDNDVETTVHCSCTDNCLEITPSTLGLLTDFTLALFHDIFKKTYSPVAEAFPYWLSPLNKSITKPVPGQSTTLFDMIDWDVLQYVQDNPEIKWSADMEPKSLLNRFLYDDWNGRYRYFSFAIDRYLRPSDPPPYYAPSRKWNADIMNWSSSLSKNSRVKFFNRCNWGQPVLQAQLISFRRNFLDPASDEEKSENLRCVICPQALNISPVSKFLKVYIWPFSPLIDIWQIPISIVTACLAFPAIVSRLESYLIAQEGCEMLGLDVRLDYALEAFTKDSDNTEEHRSLQVHVQRGMGKNYERLELLGDSVLKMATTISLFAQNPDDDEYDYHVNRMCLICNKNLFINANKRNLYEYVRSRGFSRHLWYPPGLSLEIGRDHAKFVINESKHALAEKTIADVCEALIGASLLSGSDGSRFDMSIKAVTVFVNSPNHTATSWKDYFSVYSLPTYQTQMADSFEQDLAQQVAGVGYRFRYPRLLRSAFTHPSYPMAWSKVPCYQRLEFLGDALLDMVCVEHLFHRFPDRDPQWLTEHKMAMVSNKFLGALAVKLGFHRHLQHFSNALMSQITSYAEEIQLAEQELKGEVDYWLSTTDSPKCLPDMLEAYMGAIFVDSGFDFTVIEAFFHRHVIVYFQDMSIYDTFANRHPTTFLHSQLTSEYRCTDYCLKSGAITAVDGETPSVLSAVIVHGMTVAKAVASSGRYAKVKASSRALAALEGMSRTEFRKRFNCDCQGDHIPVAEFGTAI</sequence>
<dbReference type="PROSITE" id="PS50821">
    <property type="entry name" value="PAZ"/>
    <property type="match status" value="1"/>
</dbReference>
<dbReference type="PROSITE" id="PS00517">
    <property type="entry name" value="RNASE_3_1"/>
    <property type="match status" value="1"/>
</dbReference>
<dbReference type="PROSITE" id="PS51327">
    <property type="entry name" value="DICER_DSRBF"/>
    <property type="match status" value="1"/>
</dbReference>
<dbReference type="GO" id="GO:0046872">
    <property type="term" value="F:metal ion binding"/>
    <property type="evidence" value="ECO:0007669"/>
    <property type="project" value="UniProtKB-KW"/>
</dbReference>
<evidence type="ECO:0000256" key="8">
    <source>
        <dbReference type="ARBA" id="ARBA00022801"/>
    </source>
</evidence>
<dbReference type="GO" id="GO:0004386">
    <property type="term" value="F:helicase activity"/>
    <property type="evidence" value="ECO:0007669"/>
    <property type="project" value="UniProtKB-KW"/>
</dbReference>
<reference evidence="25" key="1">
    <citation type="submission" date="2021-07" db="EMBL/GenBank/DDBJ databases">
        <authorList>
            <person name="Branca A.L. A."/>
        </authorList>
    </citation>
    <scope>NUCLEOTIDE SEQUENCE</scope>
</reference>
<keyword evidence="4" id="KW-0930">Antiviral protein</keyword>
<keyword evidence="11" id="KW-0067">ATP-binding</keyword>
<evidence type="ECO:0000259" key="22">
    <source>
        <dbReference type="PROSITE" id="PS51192"/>
    </source>
</evidence>
<dbReference type="InterPro" id="IPR005034">
    <property type="entry name" value="Dicer_dimerisation"/>
</dbReference>
<dbReference type="OrthoDB" id="416741at2759"/>
<dbReference type="EMBL" id="CAJVOS010000028">
    <property type="protein sequence ID" value="CAG8137085.1"/>
    <property type="molecule type" value="Genomic_DNA"/>
</dbReference>
<feature type="domain" description="Dicer dsRNA-binding fold" evidence="24">
    <location>
        <begin position="608"/>
        <end position="698"/>
    </location>
</feature>
<dbReference type="Gene3D" id="3.30.160.380">
    <property type="entry name" value="Dicer dimerisation domain"/>
    <property type="match status" value="1"/>
</dbReference>
<dbReference type="SMART" id="SM00535">
    <property type="entry name" value="RIBOc"/>
    <property type="match status" value="2"/>
</dbReference>
<evidence type="ECO:0000256" key="3">
    <source>
        <dbReference type="ARBA" id="ARBA00020797"/>
    </source>
</evidence>
<evidence type="ECO:0000256" key="14">
    <source>
        <dbReference type="ARBA" id="ARBA00023118"/>
    </source>
</evidence>
<evidence type="ECO:0000313" key="26">
    <source>
        <dbReference type="Proteomes" id="UP001153618"/>
    </source>
</evidence>
<evidence type="ECO:0000256" key="17">
    <source>
        <dbReference type="ARBA" id="ARBA00035116"/>
    </source>
</evidence>
<dbReference type="InterPro" id="IPR038248">
    <property type="entry name" value="Dicer_dimer_sf"/>
</dbReference>
<dbReference type="PROSITE" id="PS51192">
    <property type="entry name" value="HELICASE_ATP_BIND_1"/>
    <property type="match status" value="1"/>
</dbReference>
<dbReference type="GO" id="GO:0050688">
    <property type="term" value="P:regulation of defense response to virus"/>
    <property type="evidence" value="ECO:0007669"/>
    <property type="project" value="UniProtKB-KW"/>
</dbReference>
<comment type="similarity">
    <text evidence="17 18">Belongs to the helicase family. Dicer subfamily.</text>
</comment>
<evidence type="ECO:0000259" key="23">
    <source>
        <dbReference type="PROSITE" id="PS51194"/>
    </source>
</evidence>
<evidence type="ECO:0000256" key="15">
    <source>
        <dbReference type="ARBA" id="ARBA00023211"/>
    </source>
</evidence>
<evidence type="ECO:0000256" key="13">
    <source>
        <dbReference type="ARBA" id="ARBA00022884"/>
    </source>
</evidence>
<dbReference type="InterPro" id="IPR056755">
    <property type="entry name" value="DSRM_2"/>
</dbReference>
<dbReference type="InterPro" id="IPR014001">
    <property type="entry name" value="Helicase_ATP-bd"/>
</dbReference>
<comment type="function">
    <text evidence="16">Dicer-like endonuclease involved in cleaving double-stranded RNA in the RNA interference (RNAi) pathway. Produces 21 to 25 bp dsRNAs (siRNAs) which target the selective destruction of homologous RNAs leading to sequence-specific suppression of gene expression, called post-transcriptional gene silencing (PTGS). Part of a broad host defense response against viral infection and transposons.</text>
</comment>
<keyword evidence="8" id="KW-0378">Hydrolase</keyword>
<keyword evidence="14" id="KW-0051">Antiviral defense</keyword>
<evidence type="ECO:0000256" key="10">
    <source>
        <dbReference type="ARBA" id="ARBA00022833"/>
    </source>
</evidence>
<evidence type="ECO:0000259" key="24">
    <source>
        <dbReference type="PROSITE" id="PS51327"/>
    </source>
</evidence>
<feature type="domain" description="PAZ" evidence="21">
    <location>
        <begin position="851"/>
        <end position="979"/>
    </location>
</feature>
<protein>
    <recommendedName>
        <fullName evidence="3">Dicer-like protein 1</fullName>
    </recommendedName>
</protein>
<comment type="cofactor">
    <cofactor evidence="1">
        <name>Mn(2+)</name>
        <dbReference type="ChEBI" id="CHEBI:29035"/>
    </cofactor>
</comment>
<dbReference type="Pfam" id="PF03368">
    <property type="entry name" value="Dicer_dimer"/>
    <property type="match status" value="1"/>
</dbReference>
<evidence type="ECO:0000256" key="18">
    <source>
        <dbReference type="PROSITE-ProRule" id="PRU00657"/>
    </source>
</evidence>
<dbReference type="Pfam" id="PF00271">
    <property type="entry name" value="Helicase_C"/>
    <property type="match status" value="1"/>
</dbReference>
<proteinExistence type="inferred from homology"/>
<dbReference type="FunFam" id="3.40.50.300:FF:001988">
    <property type="entry name" value="Dicer-like protein 1"/>
    <property type="match status" value="1"/>
</dbReference>
<dbReference type="SUPFAM" id="SSF52540">
    <property type="entry name" value="P-loop containing nucleoside triphosphate hydrolases"/>
    <property type="match status" value="1"/>
</dbReference>
<keyword evidence="10" id="KW-0862">Zinc</keyword>